<evidence type="ECO:0000313" key="10">
    <source>
        <dbReference type="Proteomes" id="UP000583929"/>
    </source>
</evidence>
<feature type="compositionally biased region" description="Pro residues" evidence="6">
    <location>
        <begin position="69"/>
        <end position="81"/>
    </location>
</feature>
<dbReference type="EMBL" id="JAATIQ010000010">
    <property type="protein sequence ID" value="KAF4401795.1"/>
    <property type="molecule type" value="Genomic_DNA"/>
</dbReference>
<evidence type="ECO:0000256" key="3">
    <source>
        <dbReference type="ARBA" id="ARBA00022679"/>
    </source>
</evidence>
<evidence type="ECO:0000256" key="5">
    <source>
        <dbReference type="RuleBase" id="RU362057"/>
    </source>
</evidence>
<keyword evidence="3 4" id="KW-0808">Transferase</keyword>
<dbReference type="PROSITE" id="PS00375">
    <property type="entry name" value="UDPGT"/>
    <property type="match status" value="1"/>
</dbReference>
<accession>A0A7J6I3L3</accession>
<evidence type="ECO:0000313" key="7">
    <source>
        <dbReference type="EMBL" id="KAF4391805.1"/>
    </source>
</evidence>
<comment type="caution">
    <text evidence="8">The sequence shown here is derived from an EMBL/GenBank/DDBJ whole genome shotgun (WGS) entry which is preliminary data.</text>
</comment>
<feature type="region of interest" description="Disordered" evidence="6">
    <location>
        <begin position="199"/>
        <end position="234"/>
    </location>
</feature>
<evidence type="ECO:0000256" key="2">
    <source>
        <dbReference type="ARBA" id="ARBA00022676"/>
    </source>
</evidence>
<evidence type="ECO:0000313" key="9">
    <source>
        <dbReference type="Proteomes" id="UP000525078"/>
    </source>
</evidence>
<dbReference type="PANTHER" id="PTHR48047:SF131">
    <property type="entry name" value="GLYCOSYLTRANSFERASE"/>
    <property type="match status" value="1"/>
</dbReference>
<keyword evidence="10" id="KW-1185">Reference proteome</keyword>
<dbReference type="SUPFAM" id="SSF53756">
    <property type="entry name" value="UDP-Glycosyltransferase/glycogen phosphorylase"/>
    <property type="match status" value="1"/>
</dbReference>
<dbReference type="Proteomes" id="UP000525078">
    <property type="component" value="Unassembled WGS sequence"/>
</dbReference>
<proteinExistence type="inferred from homology"/>
<dbReference type="EMBL" id="JAATIP010000021">
    <property type="protein sequence ID" value="KAF4391805.1"/>
    <property type="molecule type" value="Genomic_DNA"/>
</dbReference>
<evidence type="ECO:0000256" key="1">
    <source>
        <dbReference type="ARBA" id="ARBA00009995"/>
    </source>
</evidence>
<reference evidence="9 10" key="1">
    <citation type="journal article" date="2020" name="bioRxiv">
        <title>Sequence and annotation of 42 cannabis genomes reveals extensive copy number variation in cannabinoid synthesis and pathogen resistance genes.</title>
        <authorList>
            <person name="Mckernan K.J."/>
            <person name="Helbert Y."/>
            <person name="Kane L.T."/>
            <person name="Ebling H."/>
            <person name="Zhang L."/>
            <person name="Liu B."/>
            <person name="Eaton Z."/>
            <person name="Mclaughlin S."/>
            <person name="Kingan S."/>
            <person name="Baybayan P."/>
            <person name="Concepcion G."/>
            <person name="Jordan M."/>
            <person name="Riva A."/>
            <person name="Barbazuk W."/>
            <person name="Harkins T."/>
        </authorList>
    </citation>
    <scope>NUCLEOTIDE SEQUENCE [LARGE SCALE GENOMIC DNA]</scope>
    <source>
        <strain evidence="9 10">cv. Jamaican Lion 4</strain>
        <strain evidence="8">Father</strain>
        <strain evidence="7">Mother</strain>
        <tissue evidence="8">Leaf</tissue>
    </source>
</reference>
<dbReference type="AlphaFoldDB" id="A0A7J6I3L3"/>
<name>A0A7J6I3L3_CANSA</name>
<evidence type="ECO:0000256" key="4">
    <source>
        <dbReference type="RuleBase" id="RU003718"/>
    </source>
</evidence>
<dbReference type="GO" id="GO:0035251">
    <property type="term" value="F:UDP-glucosyltransferase activity"/>
    <property type="evidence" value="ECO:0007669"/>
    <property type="project" value="TreeGrafter"/>
</dbReference>
<comment type="similarity">
    <text evidence="1 4">Belongs to the UDP-glycosyltransferase family.</text>
</comment>
<keyword evidence="2 4" id="KW-0328">Glycosyltransferase</keyword>
<dbReference type="FunFam" id="3.40.50.2000:FF:000060">
    <property type="entry name" value="Glycosyltransferase"/>
    <property type="match status" value="1"/>
</dbReference>
<dbReference type="CDD" id="cd03784">
    <property type="entry name" value="GT1_Gtf-like"/>
    <property type="match status" value="1"/>
</dbReference>
<dbReference type="Pfam" id="PF00201">
    <property type="entry name" value="UDPGT"/>
    <property type="match status" value="1"/>
</dbReference>
<dbReference type="Proteomes" id="UP000583929">
    <property type="component" value="Unassembled WGS sequence"/>
</dbReference>
<dbReference type="EC" id="2.4.1.-" evidence="5"/>
<feature type="region of interest" description="Disordered" evidence="6">
    <location>
        <begin position="63"/>
        <end position="84"/>
    </location>
</feature>
<protein>
    <recommendedName>
        <fullName evidence="5">Glycosyltransferase</fullName>
        <ecNumber evidence="5">2.4.1.-</ecNumber>
    </recommendedName>
</protein>
<gene>
    <name evidence="7" type="ORF">F8388_017400</name>
    <name evidence="8" type="ORF">G4B88_013082</name>
</gene>
<dbReference type="Gene3D" id="3.40.50.2000">
    <property type="entry name" value="Glycogen Phosphorylase B"/>
    <property type="match status" value="3"/>
</dbReference>
<evidence type="ECO:0000256" key="6">
    <source>
        <dbReference type="SAM" id="MobiDB-lite"/>
    </source>
</evidence>
<dbReference type="PANTHER" id="PTHR48047">
    <property type="entry name" value="GLYCOSYLTRANSFERASE"/>
    <property type="match status" value="1"/>
</dbReference>
<evidence type="ECO:0000313" key="8">
    <source>
        <dbReference type="EMBL" id="KAF4401795.1"/>
    </source>
</evidence>
<sequence length="512" mass="56237">MSKEIWVVPFFGQGHLFPSMELCKQIASRNINTLLVIPSNLSFSIPSSLRQYPLLQIVEIQPTSAPSAQPGPDPIDQPPHGNPDQFEMGLENLLQAQVTGPDSVRPICAILDVMMDWTTEVFNKFDIPTIGFFTSGACSAAMEYGLWKAQPIDLKPGEVRLLPGLPEEMAVTYLDTNQRPHQPPGPPLHLFGVGHQGPFVDGAHRPPGPPPPPYLGRAGPRQRGPPKHGSQPPWVDGLKGSIALMINTCDYLERPFIEYLTKQIGKPVWGVGPLLPEQFWNSVSSNSILHDHEIRTNRQSNVSEDDVIQWLDSKPRGSVLYVCFGTEVSPSMEEYSELADALEASTQPFIWVVHSGTGRSGPPPSRGPTQEDYFPHGLASQVGPKGLIINGWAPQLLILSHSSIGGFLTHCGWNSTVEAIGLGVPLLAWPIRGDQNYNAKLVVAHLKLGFMISDNLSEKIKKHEIVKGIKTLMGDDDIKSRARNLAAIFQKGFPISSTTNLDVFRDMINNFT</sequence>
<dbReference type="InterPro" id="IPR002213">
    <property type="entry name" value="UDP_glucos_trans"/>
</dbReference>
<dbReference type="InterPro" id="IPR035595">
    <property type="entry name" value="UDP_glycos_trans_CS"/>
</dbReference>
<organism evidence="8 10">
    <name type="scientific">Cannabis sativa</name>
    <name type="common">Hemp</name>
    <name type="synonym">Marijuana</name>
    <dbReference type="NCBI Taxonomy" id="3483"/>
    <lineage>
        <taxon>Eukaryota</taxon>
        <taxon>Viridiplantae</taxon>
        <taxon>Streptophyta</taxon>
        <taxon>Embryophyta</taxon>
        <taxon>Tracheophyta</taxon>
        <taxon>Spermatophyta</taxon>
        <taxon>Magnoliopsida</taxon>
        <taxon>eudicotyledons</taxon>
        <taxon>Gunneridae</taxon>
        <taxon>Pentapetalae</taxon>
        <taxon>rosids</taxon>
        <taxon>fabids</taxon>
        <taxon>Rosales</taxon>
        <taxon>Cannabaceae</taxon>
        <taxon>Cannabis</taxon>
    </lineage>
</organism>